<feature type="transmembrane region" description="Helical" evidence="1">
    <location>
        <begin position="121"/>
        <end position="146"/>
    </location>
</feature>
<keyword evidence="1" id="KW-0812">Transmembrane</keyword>
<reference evidence="2" key="1">
    <citation type="submission" date="2023-03" db="EMBL/GenBank/DDBJ databases">
        <title>Massive genome expansion in bonnet fungi (Mycena s.s.) driven by repeated elements and novel gene families across ecological guilds.</title>
        <authorList>
            <consortium name="Lawrence Berkeley National Laboratory"/>
            <person name="Harder C.B."/>
            <person name="Miyauchi S."/>
            <person name="Viragh M."/>
            <person name="Kuo A."/>
            <person name="Thoen E."/>
            <person name="Andreopoulos B."/>
            <person name="Lu D."/>
            <person name="Skrede I."/>
            <person name="Drula E."/>
            <person name="Henrissat B."/>
            <person name="Morin E."/>
            <person name="Kohler A."/>
            <person name="Barry K."/>
            <person name="LaButti K."/>
            <person name="Morin E."/>
            <person name="Salamov A."/>
            <person name="Lipzen A."/>
            <person name="Mereny Z."/>
            <person name="Hegedus B."/>
            <person name="Baldrian P."/>
            <person name="Stursova M."/>
            <person name="Weitz H."/>
            <person name="Taylor A."/>
            <person name="Grigoriev I.V."/>
            <person name="Nagy L.G."/>
            <person name="Martin F."/>
            <person name="Kauserud H."/>
        </authorList>
    </citation>
    <scope>NUCLEOTIDE SEQUENCE</scope>
    <source>
        <strain evidence="2">CBHHK002</strain>
    </source>
</reference>
<evidence type="ECO:0008006" key="4">
    <source>
        <dbReference type="Google" id="ProtNLM"/>
    </source>
</evidence>
<protein>
    <recommendedName>
        <fullName evidence="4">F-box domain-containing protein</fullName>
    </recommendedName>
</protein>
<dbReference type="EMBL" id="JARIHO010000024">
    <property type="protein sequence ID" value="KAJ7342838.1"/>
    <property type="molecule type" value="Genomic_DNA"/>
</dbReference>
<proteinExistence type="predicted"/>
<organism evidence="2 3">
    <name type="scientific">Mycena albidolilacea</name>
    <dbReference type="NCBI Taxonomy" id="1033008"/>
    <lineage>
        <taxon>Eukaryota</taxon>
        <taxon>Fungi</taxon>
        <taxon>Dikarya</taxon>
        <taxon>Basidiomycota</taxon>
        <taxon>Agaricomycotina</taxon>
        <taxon>Agaricomycetes</taxon>
        <taxon>Agaricomycetidae</taxon>
        <taxon>Agaricales</taxon>
        <taxon>Marasmiineae</taxon>
        <taxon>Mycenaceae</taxon>
        <taxon>Mycena</taxon>
    </lineage>
</organism>
<gene>
    <name evidence="2" type="ORF">DFH08DRAFT_1011306</name>
</gene>
<evidence type="ECO:0000313" key="3">
    <source>
        <dbReference type="Proteomes" id="UP001218218"/>
    </source>
</evidence>
<dbReference type="AlphaFoldDB" id="A0AAD7EP72"/>
<accession>A0AAD7EP72</accession>
<name>A0AAD7EP72_9AGAR</name>
<keyword evidence="1" id="KW-0472">Membrane</keyword>
<evidence type="ECO:0000313" key="2">
    <source>
        <dbReference type="EMBL" id="KAJ7342838.1"/>
    </source>
</evidence>
<comment type="caution">
    <text evidence="2">The sequence shown here is derived from an EMBL/GenBank/DDBJ whole genome shotgun (WGS) entry which is preliminary data.</text>
</comment>
<evidence type="ECO:0000256" key="1">
    <source>
        <dbReference type="SAM" id="Phobius"/>
    </source>
</evidence>
<keyword evidence="3" id="KW-1185">Reference proteome</keyword>
<keyword evidence="1" id="KW-1133">Transmembrane helix</keyword>
<dbReference type="Proteomes" id="UP001218218">
    <property type="component" value="Unassembled WGS sequence"/>
</dbReference>
<sequence length="328" mass="37461">MGQIWQLINLDMHETYGNWGKLGECLFDTSPNCLNTTLRAAPKLPDCDRLILPFKPGAPFETLLSGRTVTYFPQKAAQSSTLVNLPLEMIQEIYSNIEDFVDVVCLSMTCQSLWNRGRKEIYRYVGLIAASLSWVGGCIICVGNYLENDDIPEHLLSPEEKAEFTRLDNNKDEDEDGESQQYTLYNYPWVESAGYRGIFSVRRLFESYMLSGLLDWRVHSVLRSLNLSRHQYVRESSLVSWREAVQAEIKETRDVGFGHIVLSRICFSTSGSVAMVYDGDIHHGVWAGDRLDIVAESEISDDDRSAWTDVSDEVLKEVEAIWRSEYLR</sequence>